<dbReference type="HAMAP" id="MF_02202">
    <property type="entry name" value="TolQ"/>
    <property type="match status" value="1"/>
</dbReference>
<gene>
    <name evidence="10" type="primary">tolQ</name>
    <name evidence="12" type="ORF">SAMN06265378_10350</name>
</gene>
<dbReference type="GO" id="GO:0005886">
    <property type="term" value="C:plasma membrane"/>
    <property type="evidence" value="ECO:0007669"/>
    <property type="project" value="UniProtKB-SubCell"/>
</dbReference>
<evidence type="ECO:0000256" key="3">
    <source>
        <dbReference type="ARBA" id="ARBA00022475"/>
    </source>
</evidence>
<comment type="subunit">
    <text evidence="10">The Tol-Pal system is composed of five core proteins: the inner membrane proteins TolA, TolQ and TolR, the periplasmic protein TolB and the outer membrane protein Pal. They form a network linking the inner and outer membranes and the peptidoglycan layer.</text>
</comment>
<dbReference type="Proteomes" id="UP000198409">
    <property type="component" value="Unassembled WGS sequence"/>
</dbReference>
<feature type="transmembrane region" description="Helical" evidence="10">
    <location>
        <begin position="142"/>
        <end position="164"/>
    </location>
</feature>
<sequence>MDDDEKAVKMEPIQAAQALDFSLMALFARASLTVQVVMVLLVVASVWAWAIIIQKFLAFAQARREAARFDRSFWSGEPLDDLYDRLGDRPSGASERIFAAGMTEWRRSHRDDGALIPGGTARIDRAMNVAIQREESRLFRGLSFLATVGSTAPFIGLFGTVWGIKTAFEGIAMSQDTSLAVVAPGIAEALLATALGLLAAIPAVVFYNKLSGDAERVTGNWEAFADEFSTLLSRQMDEA</sequence>
<dbReference type="PANTHER" id="PTHR30625:SF3">
    <property type="entry name" value="TOL-PAL SYSTEM PROTEIN TOLQ"/>
    <property type="match status" value="1"/>
</dbReference>
<dbReference type="InterPro" id="IPR014163">
    <property type="entry name" value="Tol-Pal_TolQ"/>
</dbReference>
<evidence type="ECO:0000313" key="12">
    <source>
        <dbReference type="EMBL" id="SNR37972.1"/>
    </source>
</evidence>
<accession>A0A238VUH2</accession>
<organism evidence="12 13">
    <name type="scientific">Paracoccus sediminis</name>
    <dbReference type="NCBI Taxonomy" id="1214787"/>
    <lineage>
        <taxon>Bacteria</taxon>
        <taxon>Pseudomonadati</taxon>
        <taxon>Pseudomonadota</taxon>
        <taxon>Alphaproteobacteria</taxon>
        <taxon>Rhodobacterales</taxon>
        <taxon>Paracoccaceae</taxon>
        <taxon>Paracoccus</taxon>
    </lineage>
</organism>
<name>A0A238VUH2_9RHOB</name>
<dbReference type="AlphaFoldDB" id="A0A238VUH2"/>
<evidence type="ECO:0000256" key="5">
    <source>
        <dbReference type="ARBA" id="ARBA00022618"/>
    </source>
</evidence>
<evidence type="ECO:0000256" key="2">
    <source>
        <dbReference type="ARBA" id="ARBA00010442"/>
    </source>
</evidence>
<dbReference type="InterPro" id="IPR002898">
    <property type="entry name" value="MotA_ExbB_proton_chnl"/>
</dbReference>
<comment type="subcellular location">
    <subcellularLocation>
        <location evidence="10">Cell inner membrane</location>
        <topology evidence="10">Multi-pass membrane protein</topology>
    </subcellularLocation>
    <subcellularLocation>
        <location evidence="1">Cell membrane</location>
        <topology evidence="1">Multi-pass membrane protein</topology>
    </subcellularLocation>
</comment>
<dbReference type="Pfam" id="PF01618">
    <property type="entry name" value="MotA_ExbB"/>
    <property type="match status" value="1"/>
</dbReference>
<keyword evidence="7 10" id="KW-1133">Transmembrane helix</keyword>
<dbReference type="GO" id="GO:0043213">
    <property type="term" value="P:bacteriocin transport"/>
    <property type="evidence" value="ECO:0007669"/>
    <property type="project" value="InterPro"/>
</dbReference>
<evidence type="ECO:0000256" key="10">
    <source>
        <dbReference type="HAMAP-Rule" id="MF_02202"/>
    </source>
</evidence>
<keyword evidence="5 10" id="KW-0132">Cell division</keyword>
<dbReference type="InterPro" id="IPR050790">
    <property type="entry name" value="ExbB/TolQ_transport"/>
</dbReference>
<evidence type="ECO:0000256" key="7">
    <source>
        <dbReference type="ARBA" id="ARBA00022989"/>
    </source>
</evidence>
<keyword evidence="4 10" id="KW-0997">Cell inner membrane</keyword>
<feature type="domain" description="MotA/TolQ/ExbB proton channel" evidence="11">
    <location>
        <begin position="95"/>
        <end position="222"/>
    </location>
</feature>
<keyword evidence="6 10" id="KW-0812">Transmembrane</keyword>
<reference evidence="13" key="1">
    <citation type="submission" date="2017-06" db="EMBL/GenBank/DDBJ databases">
        <authorList>
            <person name="Varghese N."/>
            <person name="Submissions S."/>
        </authorList>
    </citation>
    <scope>NUCLEOTIDE SEQUENCE [LARGE SCALE GENOMIC DNA]</scope>
    <source>
        <strain evidence="13">DSM 26170</strain>
    </source>
</reference>
<dbReference type="GO" id="GO:0017038">
    <property type="term" value="P:protein import"/>
    <property type="evidence" value="ECO:0007669"/>
    <property type="project" value="TreeGrafter"/>
</dbReference>
<feature type="transmembrane region" description="Helical" evidence="10">
    <location>
        <begin position="184"/>
        <end position="207"/>
    </location>
</feature>
<comment type="function">
    <text evidence="10">Part of the Tol-Pal system, which plays a role in outer membrane invagination during cell division and is important for maintaining outer membrane integrity.</text>
</comment>
<protein>
    <recommendedName>
        <fullName evidence="10">Tol-Pal system protein TolQ</fullName>
    </recommendedName>
</protein>
<keyword evidence="9 10" id="KW-0131">Cell cycle</keyword>
<keyword evidence="8 10" id="KW-0472">Membrane</keyword>
<evidence type="ECO:0000256" key="4">
    <source>
        <dbReference type="ARBA" id="ARBA00022519"/>
    </source>
</evidence>
<evidence type="ECO:0000256" key="1">
    <source>
        <dbReference type="ARBA" id="ARBA00004651"/>
    </source>
</evidence>
<evidence type="ECO:0000256" key="9">
    <source>
        <dbReference type="ARBA" id="ARBA00023306"/>
    </source>
</evidence>
<dbReference type="GO" id="GO:0051301">
    <property type="term" value="P:cell division"/>
    <property type="evidence" value="ECO:0007669"/>
    <property type="project" value="UniProtKB-UniRule"/>
</dbReference>
<dbReference type="NCBIfam" id="TIGR02796">
    <property type="entry name" value="tolQ"/>
    <property type="match status" value="1"/>
</dbReference>
<evidence type="ECO:0000256" key="6">
    <source>
        <dbReference type="ARBA" id="ARBA00022692"/>
    </source>
</evidence>
<dbReference type="EMBL" id="FZNM01000003">
    <property type="protein sequence ID" value="SNR37972.1"/>
    <property type="molecule type" value="Genomic_DNA"/>
</dbReference>
<evidence type="ECO:0000256" key="8">
    <source>
        <dbReference type="ARBA" id="ARBA00023136"/>
    </source>
</evidence>
<evidence type="ECO:0000259" key="11">
    <source>
        <dbReference type="Pfam" id="PF01618"/>
    </source>
</evidence>
<keyword evidence="3 10" id="KW-1003">Cell membrane</keyword>
<evidence type="ECO:0000313" key="13">
    <source>
        <dbReference type="Proteomes" id="UP000198409"/>
    </source>
</evidence>
<comment type="similarity">
    <text evidence="2 10">Belongs to the ExbB/TolQ family.</text>
</comment>
<feature type="transmembrane region" description="Helical" evidence="10">
    <location>
        <begin position="32"/>
        <end position="53"/>
    </location>
</feature>
<dbReference type="RefSeq" id="WP_425320182.1">
    <property type="nucleotide sequence ID" value="NZ_FZNM01000003.1"/>
</dbReference>
<proteinExistence type="inferred from homology"/>
<dbReference type="PANTHER" id="PTHR30625">
    <property type="entry name" value="PROTEIN TOLQ"/>
    <property type="match status" value="1"/>
</dbReference>